<dbReference type="InterPro" id="IPR050360">
    <property type="entry name" value="MFS_Sugar_Transporters"/>
</dbReference>
<dbReference type="PANTHER" id="PTHR48022">
    <property type="entry name" value="PLASTIDIC GLUCOSE TRANSPORTER 4"/>
    <property type="match status" value="1"/>
</dbReference>
<dbReference type="InterPro" id="IPR036259">
    <property type="entry name" value="MFS_trans_sf"/>
</dbReference>
<dbReference type="InterPro" id="IPR020846">
    <property type="entry name" value="MFS_dom"/>
</dbReference>
<feature type="transmembrane region" description="Helical" evidence="8">
    <location>
        <begin position="351"/>
        <end position="368"/>
    </location>
</feature>
<name>A0ABR4FK98_9EURO</name>
<feature type="transmembrane region" description="Helical" evidence="8">
    <location>
        <begin position="7"/>
        <end position="24"/>
    </location>
</feature>
<protein>
    <submittedName>
        <fullName evidence="10">General substrate transporter</fullName>
    </submittedName>
</protein>
<feature type="transmembrane region" description="Helical" evidence="8">
    <location>
        <begin position="421"/>
        <end position="438"/>
    </location>
</feature>
<comment type="caution">
    <text evidence="10">The sequence shown here is derived from an EMBL/GenBank/DDBJ whole genome shotgun (WGS) entry which is preliminary data.</text>
</comment>
<sequence>MFNKIGLRAYYVFTILIIATGGIPKGYDEGGFSASIELESFQTDFNLLADDWKDDPSGLASRKANISSFGVLGAAFGSLLALVLADRLGRLRSWQVFVLLWATGTFLQLFSSGIIGLILFARIWAGLGSGGLTVVAPLYLSEIAPAASRGTIVSIYMVILLSFLTIGFFINYAANSTMALGSAQYRLVQAIPFIPVGIAFLSSFVLSDTPRWLASKDRDDEALLTLARLRGSEADAPSLSREYRDIQDQVRNREQTLGDSSTWTIAKEIARSRSYRKRFVLGILMQTVAQWSGGNGITYYIPQIFTYAGVVGDNTSLITSGAYGATKLVFTMVFTWGLVDIIGRRRCMVTGILLQCIAHIYMAIYMSLFRTESESESEPNKSASDAAIASVFIYAVGWSIGLCTVQYLYSTEIYPTRIRSVCYATNMALHWFFQFAVVRVTPNMFVSLDVYGAFVFWALVCAVGVVLLGLMAPETKGVPMERMDELFMGKWWMGWNARVDLKEDHSVDVQKPGVVEIEKV</sequence>
<evidence type="ECO:0000256" key="4">
    <source>
        <dbReference type="ARBA" id="ARBA00022692"/>
    </source>
</evidence>
<keyword evidence="3 7" id="KW-0813">Transport</keyword>
<dbReference type="PROSITE" id="PS50850">
    <property type="entry name" value="MFS"/>
    <property type="match status" value="1"/>
</dbReference>
<evidence type="ECO:0000256" key="5">
    <source>
        <dbReference type="ARBA" id="ARBA00022989"/>
    </source>
</evidence>
<feature type="transmembrane region" description="Helical" evidence="8">
    <location>
        <begin position="123"/>
        <end position="140"/>
    </location>
</feature>
<dbReference type="NCBIfam" id="TIGR00879">
    <property type="entry name" value="SP"/>
    <property type="match status" value="1"/>
</dbReference>
<evidence type="ECO:0000256" key="3">
    <source>
        <dbReference type="ARBA" id="ARBA00022448"/>
    </source>
</evidence>
<dbReference type="Gene3D" id="1.20.1250.20">
    <property type="entry name" value="MFS general substrate transporter like domains"/>
    <property type="match status" value="1"/>
</dbReference>
<dbReference type="SUPFAM" id="SSF103473">
    <property type="entry name" value="MFS general substrate transporter"/>
    <property type="match status" value="1"/>
</dbReference>
<evidence type="ECO:0000256" key="1">
    <source>
        <dbReference type="ARBA" id="ARBA00004141"/>
    </source>
</evidence>
<evidence type="ECO:0000313" key="11">
    <source>
        <dbReference type="Proteomes" id="UP001610563"/>
    </source>
</evidence>
<dbReference type="InterPro" id="IPR005828">
    <property type="entry name" value="MFS_sugar_transport-like"/>
</dbReference>
<dbReference type="Proteomes" id="UP001610563">
    <property type="component" value="Unassembled WGS sequence"/>
</dbReference>
<keyword evidence="11" id="KW-1185">Reference proteome</keyword>
<proteinExistence type="inferred from homology"/>
<dbReference type="PRINTS" id="PR00171">
    <property type="entry name" value="SUGRTRNSPORT"/>
</dbReference>
<feature type="transmembrane region" description="Helical" evidence="8">
    <location>
        <begin position="97"/>
        <end position="117"/>
    </location>
</feature>
<evidence type="ECO:0000259" key="9">
    <source>
        <dbReference type="PROSITE" id="PS50850"/>
    </source>
</evidence>
<dbReference type="EMBL" id="JBFTWV010000221">
    <property type="protein sequence ID" value="KAL2783655.1"/>
    <property type="molecule type" value="Genomic_DNA"/>
</dbReference>
<organism evidence="10 11">
    <name type="scientific">Aspergillus keveii</name>
    <dbReference type="NCBI Taxonomy" id="714993"/>
    <lineage>
        <taxon>Eukaryota</taxon>
        <taxon>Fungi</taxon>
        <taxon>Dikarya</taxon>
        <taxon>Ascomycota</taxon>
        <taxon>Pezizomycotina</taxon>
        <taxon>Eurotiomycetes</taxon>
        <taxon>Eurotiomycetidae</taxon>
        <taxon>Eurotiales</taxon>
        <taxon>Aspergillaceae</taxon>
        <taxon>Aspergillus</taxon>
        <taxon>Aspergillus subgen. Nidulantes</taxon>
    </lineage>
</organism>
<feature type="transmembrane region" description="Helical" evidence="8">
    <location>
        <begin position="321"/>
        <end position="339"/>
    </location>
</feature>
<feature type="transmembrane region" description="Helical" evidence="8">
    <location>
        <begin position="450"/>
        <end position="472"/>
    </location>
</feature>
<comment type="similarity">
    <text evidence="2 7">Belongs to the major facilitator superfamily. Sugar transporter (TC 2.A.1.1) family.</text>
</comment>
<reference evidence="10 11" key="1">
    <citation type="submission" date="2024-07" db="EMBL/GenBank/DDBJ databases">
        <title>Section-level genome sequencing and comparative genomics of Aspergillus sections Usti and Cavernicolus.</title>
        <authorList>
            <consortium name="Lawrence Berkeley National Laboratory"/>
            <person name="Nybo J.L."/>
            <person name="Vesth T.C."/>
            <person name="Theobald S."/>
            <person name="Frisvad J.C."/>
            <person name="Larsen T.O."/>
            <person name="Kjaerboelling I."/>
            <person name="Rothschild-Mancinelli K."/>
            <person name="Lyhne E.K."/>
            <person name="Kogle M.E."/>
            <person name="Barry K."/>
            <person name="Clum A."/>
            <person name="Na H."/>
            <person name="Ledsgaard L."/>
            <person name="Lin J."/>
            <person name="Lipzen A."/>
            <person name="Kuo A."/>
            <person name="Riley R."/>
            <person name="Mondo S."/>
            <person name="Labutti K."/>
            <person name="Haridas S."/>
            <person name="Pangalinan J."/>
            <person name="Salamov A.A."/>
            <person name="Simmons B.A."/>
            <person name="Magnuson J.K."/>
            <person name="Chen J."/>
            <person name="Drula E."/>
            <person name="Henrissat B."/>
            <person name="Wiebenga A."/>
            <person name="Lubbers R.J."/>
            <person name="Gomes A.C."/>
            <person name="Makela M.R."/>
            <person name="Stajich J."/>
            <person name="Grigoriev I.V."/>
            <person name="Mortensen U.H."/>
            <person name="De Vries R.P."/>
            <person name="Baker S.E."/>
            <person name="Andersen M.R."/>
        </authorList>
    </citation>
    <scope>NUCLEOTIDE SEQUENCE [LARGE SCALE GENOMIC DNA]</scope>
    <source>
        <strain evidence="10 11">CBS 209.92</strain>
    </source>
</reference>
<gene>
    <name evidence="10" type="ORF">BJX66DRAFT_349287</name>
</gene>
<keyword evidence="4 8" id="KW-0812">Transmembrane</keyword>
<feature type="domain" description="Major facilitator superfamily (MFS) profile" evidence="9">
    <location>
        <begin position="14"/>
        <end position="476"/>
    </location>
</feature>
<feature type="transmembrane region" description="Helical" evidence="8">
    <location>
        <begin position="279"/>
        <end position="301"/>
    </location>
</feature>
<dbReference type="PANTHER" id="PTHR48022:SF43">
    <property type="entry name" value="QUINATE TRANSPORTER, PUTATIVE (AFU_ORTHOLOGUE AFUA_1G16230)-RELATED"/>
    <property type="match status" value="1"/>
</dbReference>
<accession>A0ABR4FK98</accession>
<evidence type="ECO:0000256" key="7">
    <source>
        <dbReference type="RuleBase" id="RU003346"/>
    </source>
</evidence>
<feature type="transmembrane region" description="Helical" evidence="8">
    <location>
        <begin position="388"/>
        <end position="409"/>
    </location>
</feature>
<keyword evidence="5 8" id="KW-1133">Transmembrane helix</keyword>
<feature type="transmembrane region" description="Helical" evidence="8">
    <location>
        <begin position="186"/>
        <end position="206"/>
    </location>
</feature>
<dbReference type="InterPro" id="IPR003663">
    <property type="entry name" value="Sugar/inositol_transpt"/>
</dbReference>
<keyword evidence="6 8" id="KW-0472">Membrane</keyword>
<evidence type="ECO:0000313" key="10">
    <source>
        <dbReference type="EMBL" id="KAL2783655.1"/>
    </source>
</evidence>
<comment type="subcellular location">
    <subcellularLocation>
        <location evidence="1">Membrane</location>
        <topology evidence="1">Multi-pass membrane protein</topology>
    </subcellularLocation>
</comment>
<evidence type="ECO:0000256" key="2">
    <source>
        <dbReference type="ARBA" id="ARBA00010992"/>
    </source>
</evidence>
<evidence type="ECO:0000256" key="8">
    <source>
        <dbReference type="SAM" id="Phobius"/>
    </source>
</evidence>
<dbReference type="Pfam" id="PF00083">
    <property type="entry name" value="Sugar_tr"/>
    <property type="match status" value="1"/>
</dbReference>
<feature type="transmembrane region" description="Helical" evidence="8">
    <location>
        <begin position="66"/>
        <end position="85"/>
    </location>
</feature>
<feature type="transmembrane region" description="Helical" evidence="8">
    <location>
        <begin position="152"/>
        <end position="174"/>
    </location>
</feature>
<evidence type="ECO:0000256" key="6">
    <source>
        <dbReference type="ARBA" id="ARBA00023136"/>
    </source>
</evidence>